<dbReference type="FunCoup" id="A0A0R0KSF9">
    <property type="interactions" value="1368"/>
</dbReference>
<evidence type="ECO:0000256" key="8">
    <source>
        <dbReference type="ARBA" id="ARBA00023235"/>
    </source>
</evidence>
<comment type="catalytic activity">
    <reaction evidence="9">
        <text>1-(5-phospho-beta-D-ribosyl)-5-[(5-phospho-beta-D-ribosylamino)methylideneamino]imidazole-4-carboxamide = 5-[(5-phospho-1-deoxy-D-ribulos-1-ylimino)methylamino]-1-(5-phospho-beta-D-ribosyl)imidazole-4-carboxamide</text>
        <dbReference type="Rhea" id="RHEA:15469"/>
        <dbReference type="ChEBI" id="CHEBI:58435"/>
        <dbReference type="ChEBI" id="CHEBI:58525"/>
        <dbReference type="EC" id="5.3.1.16"/>
    </reaction>
    <physiologicalReaction direction="left-to-right" evidence="9">
        <dbReference type="Rhea" id="RHEA:15470"/>
    </physiologicalReaction>
</comment>
<evidence type="ECO:0000256" key="12">
    <source>
        <dbReference type="RuleBase" id="RU003657"/>
    </source>
</evidence>
<dbReference type="NCBIfam" id="TIGR02129">
    <property type="entry name" value="hisA_euk"/>
    <property type="match status" value="1"/>
</dbReference>
<dbReference type="SUPFAM" id="SSF51366">
    <property type="entry name" value="Ribulose-phoshate binding barrel"/>
    <property type="match status" value="1"/>
</dbReference>
<dbReference type="AlphaFoldDB" id="A0A0R0KSF9"/>
<dbReference type="CDD" id="cd04723">
    <property type="entry name" value="HisA_HisF"/>
    <property type="match status" value="1"/>
</dbReference>
<feature type="compositionally biased region" description="Basic and acidic residues" evidence="13">
    <location>
        <begin position="33"/>
        <end position="44"/>
    </location>
</feature>
<dbReference type="PaxDb" id="3847-GLYMA02G06130.3"/>
<evidence type="ECO:0000256" key="13">
    <source>
        <dbReference type="SAM" id="MobiDB-lite"/>
    </source>
</evidence>
<dbReference type="InterPro" id="IPR006062">
    <property type="entry name" value="His_biosynth"/>
</dbReference>
<reference evidence="14 15" key="1">
    <citation type="journal article" date="2010" name="Nature">
        <title>Genome sequence of the palaeopolyploid soybean.</title>
        <authorList>
            <person name="Schmutz J."/>
            <person name="Cannon S.B."/>
            <person name="Schlueter J."/>
            <person name="Ma J."/>
            <person name="Mitros T."/>
            <person name="Nelson W."/>
            <person name="Hyten D.L."/>
            <person name="Song Q."/>
            <person name="Thelen J.J."/>
            <person name="Cheng J."/>
            <person name="Xu D."/>
            <person name="Hellsten U."/>
            <person name="May G.D."/>
            <person name="Yu Y."/>
            <person name="Sakurai T."/>
            <person name="Umezawa T."/>
            <person name="Bhattacharyya M.K."/>
            <person name="Sandhu D."/>
            <person name="Valliyodan B."/>
            <person name="Lindquist E."/>
            <person name="Peto M."/>
            <person name="Grant D."/>
            <person name="Shu S."/>
            <person name="Goodstein D."/>
            <person name="Barry K."/>
            <person name="Futrell-Griggs M."/>
            <person name="Abernathy B."/>
            <person name="Du J."/>
            <person name="Tian Z."/>
            <person name="Zhu L."/>
            <person name="Gill N."/>
            <person name="Joshi T."/>
            <person name="Libault M."/>
            <person name="Sethuraman A."/>
            <person name="Zhang X.-C."/>
            <person name="Shinozaki K."/>
            <person name="Nguyen H.T."/>
            <person name="Wing R.A."/>
            <person name="Cregan P."/>
            <person name="Specht J."/>
            <person name="Grimwood J."/>
            <person name="Rokhsar D."/>
            <person name="Stacey G."/>
            <person name="Shoemaker R.C."/>
            <person name="Jackson S.A."/>
        </authorList>
    </citation>
    <scope>NUCLEOTIDE SEQUENCE [LARGE SCALE GENOMIC DNA]</scope>
    <source>
        <strain evidence="15">cv. Williams 82</strain>
        <tissue evidence="14">Callus</tissue>
    </source>
</reference>
<dbReference type="InParanoid" id="A0A0R0KSF9"/>
<dbReference type="UniPathway" id="UPA00031">
    <property type="reaction ID" value="UER00009"/>
</dbReference>
<dbReference type="EnsemblPlants" id="KRH69884">
    <property type="protein sequence ID" value="KRH69884"/>
    <property type="gene ID" value="GLYMA_02G054800"/>
</dbReference>
<evidence type="ECO:0000256" key="1">
    <source>
        <dbReference type="ARBA" id="ARBA00001959"/>
    </source>
</evidence>
<evidence type="ECO:0000256" key="3">
    <source>
        <dbReference type="ARBA" id="ARBA00009667"/>
    </source>
</evidence>
<dbReference type="PANTHER" id="PTHR35490:SF5">
    <property type="entry name" value="PROTEIN, PUTATIVE-RELATED"/>
    <property type="match status" value="1"/>
</dbReference>
<dbReference type="OrthoDB" id="1923043at2759"/>
<evidence type="ECO:0000256" key="7">
    <source>
        <dbReference type="ARBA" id="ARBA00023102"/>
    </source>
</evidence>
<dbReference type="ExpressionAtlas" id="A0A0R0KSF9">
    <property type="expression patterns" value="baseline and differential"/>
</dbReference>
<dbReference type="Proteomes" id="UP000008827">
    <property type="component" value="Chromosome 2"/>
</dbReference>
<protein>
    <recommendedName>
        <fullName evidence="10">1-(5-phosphoribosyl)-5-[(5-phosphoribosylamino)methylideneamino] imidazole-4-carboxamide isomerase HISN3, chloroplastic</fullName>
        <ecNumber evidence="4">5.3.1.16</ecNumber>
    </recommendedName>
    <alternativeName>
        <fullName evidence="11">Protein HISTIDINE BIOSYNTHESIS 3</fullName>
    </alternativeName>
</protein>
<evidence type="ECO:0000256" key="4">
    <source>
        <dbReference type="ARBA" id="ARBA00012550"/>
    </source>
</evidence>
<reference evidence="14" key="3">
    <citation type="submission" date="2018-07" db="EMBL/GenBank/DDBJ databases">
        <title>WGS assembly of Glycine max.</title>
        <authorList>
            <person name="Schmutz J."/>
            <person name="Cannon S."/>
            <person name="Schlueter J."/>
            <person name="Ma J."/>
            <person name="Mitros T."/>
            <person name="Nelson W."/>
            <person name="Hyten D."/>
            <person name="Song Q."/>
            <person name="Thelen J."/>
            <person name="Cheng J."/>
            <person name="Xu D."/>
            <person name="Hellsten U."/>
            <person name="May G."/>
            <person name="Yu Y."/>
            <person name="Sakurai T."/>
            <person name="Umezawa T."/>
            <person name="Bhattacharyya M."/>
            <person name="Sandhu D."/>
            <person name="Valliyodan B."/>
            <person name="Lindquist E."/>
            <person name="Peto M."/>
            <person name="Grant D."/>
            <person name="Shu S."/>
            <person name="Goodstein D."/>
            <person name="Barry K."/>
            <person name="Futrell-Griggs M."/>
            <person name="Abernathy B."/>
            <person name="Du J."/>
            <person name="Tian Z."/>
            <person name="Zhu L."/>
            <person name="Gill N."/>
            <person name="Joshi T."/>
            <person name="Libault M."/>
            <person name="Sethuraman A."/>
            <person name="Zhang X."/>
            <person name="Shinozaki K."/>
            <person name="Nguyen H."/>
            <person name="Wing R."/>
            <person name="Cregan P."/>
            <person name="Specht J."/>
            <person name="Grimwood J."/>
            <person name="Rokhsar D."/>
            <person name="Stacey G."/>
            <person name="Shoemaker R."/>
            <person name="Jackson S."/>
        </authorList>
    </citation>
    <scope>NUCLEOTIDE SEQUENCE</scope>
    <source>
        <tissue evidence="14">Callus</tissue>
    </source>
</reference>
<dbReference type="Pfam" id="PF00977">
    <property type="entry name" value="His_biosynth"/>
    <property type="match status" value="1"/>
</dbReference>
<comment type="pathway">
    <text evidence="2">Amino-acid biosynthesis; L-histidine biosynthesis; L-histidine from 5-phospho-alpha-D-ribose 1-diphosphate: step 4/9.</text>
</comment>
<comment type="similarity">
    <text evidence="3 12">Belongs to the HisA/HisF family.</text>
</comment>
<dbReference type="GO" id="GO:0003949">
    <property type="term" value="F:1-(5-phosphoribosyl)-5-[(5-phosphoribosylamino)methylideneamino]imidazole-4-carboxamide isomerase activity"/>
    <property type="evidence" value="ECO:0007669"/>
    <property type="project" value="UniProtKB-EC"/>
</dbReference>
<keyword evidence="5 12" id="KW-0028">Amino-acid biosynthesis</keyword>
<name>A0A0R0KSF9_SOYBN</name>
<evidence type="ECO:0000256" key="6">
    <source>
        <dbReference type="ARBA" id="ARBA00023053"/>
    </source>
</evidence>
<evidence type="ECO:0000313" key="16">
    <source>
        <dbReference type="Proteomes" id="UP000008827"/>
    </source>
</evidence>
<organism evidence="14">
    <name type="scientific">Glycine max</name>
    <name type="common">Soybean</name>
    <name type="synonym">Glycine hispida</name>
    <dbReference type="NCBI Taxonomy" id="3847"/>
    <lineage>
        <taxon>Eukaryota</taxon>
        <taxon>Viridiplantae</taxon>
        <taxon>Streptophyta</taxon>
        <taxon>Embryophyta</taxon>
        <taxon>Tracheophyta</taxon>
        <taxon>Spermatophyta</taxon>
        <taxon>Magnoliopsida</taxon>
        <taxon>eudicotyledons</taxon>
        <taxon>Gunneridae</taxon>
        <taxon>Pentapetalae</taxon>
        <taxon>rosids</taxon>
        <taxon>fabids</taxon>
        <taxon>Fabales</taxon>
        <taxon>Fabaceae</taxon>
        <taxon>Papilionoideae</taxon>
        <taxon>50 kb inversion clade</taxon>
        <taxon>NPAAA clade</taxon>
        <taxon>indigoferoid/millettioid clade</taxon>
        <taxon>Phaseoleae</taxon>
        <taxon>Glycine</taxon>
        <taxon>Glycine subgen. Soja</taxon>
    </lineage>
</organism>
<dbReference type="PANTHER" id="PTHR35490">
    <property type="entry name" value="BACTERIOPHAGE N4 ADSORPTION B PROTEIN"/>
    <property type="match status" value="1"/>
</dbReference>
<dbReference type="SMR" id="A0A0R0KSF9"/>
<dbReference type="Gramene" id="KRH69884">
    <property type="protein sequence ID" value="KRH69884"/>
    <property type="gene ID" value="GLYMA_02G054800"/>
</dbReference>
<comment type="cofactor">
    <cofactor evidence="1">
        <name>Na(+)</name>
        <dbReference type="ChEBI" id="CHEBI:29101"/>
    </cofactor>
</comment>
<sequence>MPTFTAIAFDRLIEPGASKPAYKSAPVPMPVPKKLERRSSEPKTVRKKPPPRPQLKPALYATPEVTPLLDAPSSFPPSPYIINHKRRGPRLLKSFSEANVQSKQENLDNEIPNGMSNDAVAASSDGDLQVNSTNTEPVKEEQVNGIHDTNLSSSGNNGGDLGEGHRESESSGILNGSSHLDKVVAFNLEREGESEDFFDPHDSMSLKSCTDAEDNTGADQAGKFSAAGGEFFDAWEELSSDGGTQNSHRDIEAELREIRLSLLMEIEKRKQVEESLNSMQSQWERLRQRLSLMGIALPSDLTAEGGQLSSDPMEDVCQQLYIARFISNTIGRGIARAEAEIEMEAQLESKNFEIARLLERLHCYETMNREMSQRNQEAVDLAFLSPSATKLEQRSGGGRSRRRQWLTKRCGGVLCCSRLRSSSRMRNLAAPHSLGVFIFRPNKPPFLTLPSLSRRSLPSIQCGAVQFRPCIDIHKGKVKQIVGSTLQDLKGSDPVTNFESDKSAAEYATLYKQDGLTGGHVIMLGADPLSKAAALQALHAYPGGLQVGGGINSDNCLSYIEEGASHVIVTSYVFNNGQMDIGRLKDLVQIVGKERLVLDLSCRKKDGKYAIVTDRWQKFSDVFVDPDVMEFLANFADEFLVHGVDVEGKKLGIDEELVALLGKYSTIPVTYAGGVTEMADLERIRTAGMERVNVTVGSALDIFGGNLAYEDVVAWHAQQNASVV</sequence>
<dbReference type="InterPro" id="IPR013785">
    <property type="entry name" value="Aldolase_TIM"/>
</dbReference>
<feature type="region of interest" description="Disordered" evidence="13">
    <location>
        <begin position="18"/>
        <end position="60"/>
    </location>
</feature>
<dbReference type="InterPro" id="IPR011060">
    <property type="entry name" value="RibuloseP-bd_barrel"/>
</dbReference>
<evidence type="ECO:0000313" key="15">
    <source>
        <dbReference type="EnsemblPlants" id="KRH69884"/>
    </source>
</evidence>
<dbReference type="EC" id="5.3.1.16" evidence="4"/>
<dbReference type="EMBL" id="CM000835">
    <property type="protein sequence ID" value="KRH69884.1"/>
    <property type="molecule type" value="Genomic_DNA"/>
</dbReference>
<keyword evidence="6" id="KW-0915">Sodium</keyword>
<evidence type="ECO:0000256" key="2">
    <source>
        <dbReference type="ARBA" id="ARBA00005133"/>
    </source>
</evidence>
<feature type="region of interest" description="Disordered" evidence="13">
    <location>
        <begin position="136"/>
        <end position="176"/>
    </location>
</feature>
<keyword evidence="8" id="KW-0413">Isomerase</keyword>
<reference evidence="15" key="2">
    <citation type="submission" date="2018-02" db="UniProtKB">
        <authorList>
            <consortium name="EnsemblPlants"/>
        </authorList>
    </citation>
    <scope>IDENTIFICATION</scope>
    <source>
        <strain evidence="15">Williams 82</strain>
    </source>
</reference>
<evidence type="ECO:0000256" key="9">
    <source>
        <dbReference type="ARBA" id="ARBA00093256"/>
    </source>
</evidence>
<gene>
    <name evidence="14" type="ORF">GLYMA_02G054800</name>
</gene>
<evidence type="ECO:0000256" key="11">
    <source>
        <dbReference type="ARBA" id="ARBA00093664"/>
    </source>
</evidence>
<accession>A0A0R0KSF9</accession>
<dbReference type="Gene3D" id="3.20.20.70">
    <property type="entry name" value="Aldolase class I"/>
    <property type="match status" value="1"/>
</dbReference>
<evidence type="ECO:0000313" key="14">
    <source>
        <dbReference type="EMBL" id="KRH69884.1"/>
    </source>
</evidence>
<dbReference type="GO" id="GO:0000105">
    <property type="term" value="P:L-histidine biosynthetic process"/>
    <property type="evidence" value="ECO:0007669"/>
    <property type="project" value="UniProtKB-UniPathway"/>
</dbReference>
<evidence type="ECO:0000256" key="10">
    <source>
        <dbReference type="ARBA" id="ARBA00093606"/>
    </source>
</evidence>
<dbReference type="InterPro" id="IPR011858">
    <property type="entry name" value="His6/HISN3"/>
</dbReference>
<evidence type="ECO:0000256" key="5">
    <source>
        <dbReference type="ARBA" id="ARBA00022605"/>
    </source>
</evidence>
<dbReference type="FunFam" id="3.20.20.70:FF:000110">
    <property type="entry name" value="1-(5-phosphoribosyl)-5-[(5-phosphoribosylamino)methylideneamino] imidazole-4-carboxamide isomerase, chloroplastic"/>
    <property type="match status" value="1"/>
</dbReference>
<keyword evidence="7 12" id="KW-0368">Histidine biosynthesis</keyword>
<keyword evidence="16" id="KW-1185">Reference proteome</keyword>
<proteinExistence type="inferred from homology"/>
<dbReference type="STRING" id="3847.A0A0R0KSF9"/>